<protein>
    <submittedName>
        <fullName evidence="2">NAD(P)H-dependent FMN reductase</fullName>
    </submittedName>
</protein>
<dbReference type="Gene3D" id="3.40.50.360">
    <property type="match status" value="1"/>
</dbReference>
<dbReference type="InterPro" id="IPR029039">
    <property type="entry name" value="Flavoprotein-like_sf"/>
</dbReference>
<feature type="domain" description="NADPH-dependent FMN reductase-like" evidence="1">
    <location>
        <begin position="3"/>
        <end position="145"/>
    </location>
</feature>
<dbReference type="Proteomes" id="UP000269412">
    <property type="component" value="Unassembled WGS sequence"/>
</dbReference>
<accession>A0A495EER4</accession>
<gene>
    <name evidence="2" type="ORF">CLV91_1460</name>
</gene>
<dbReference type="GO" id="GO:0010181">
    <property type="term" value="F:FMN binding"/>
    <property type="evidence" value="ECO:0007669"/>
    <property type="project" value="TreeGrafter"/>
</dbReference>
<dbReference type="OrthoDB" id="5767802at2"/>
<dbReference type="GO" id="GO:0005829">
    <property type="term" value="C:cytosol"/>
    <property type="evidence" value="ECO:0007669"/>
    <property type="project" value="TreeGrafter"/>
</dbReference>
<evidence type="ECO:0000259" key="1">
    <source>
        <dbReference type="Pfam" id="PF03358"/>
    </source>
</evidence>
<keyword evidence="3" id="KW-1185">Reference proteome</keyword>
<dbReference type="SUPFAM" id="SSF52218">
    <property type="entry name" value="Flavoproteins"/>
    <property type="match status" value="1"/>
</dbReference>
<dbReference type="PANTHER" id="PTHR30543:SF21">
    <property type="entry name" value="NAD(P)H-DEPENDENT FMN REDUCTASE LOT6"/>
    <property type="match status" value="1"/>
</dbReference>
<dbReference type="EMBL" id="RBIQ01000007">
    <property type="protein sequence ID" value="RKR15375.1"/>
    <property type="molecule type" value="Genomic_DNA"/>
</dbReference>
<reference evidence="2 3" key="1">
    <citation type="submission" date="2018-10" db="EMBL/GenBank/DDBJ databases">
        <title>Genomic Encyclopedia of Archaeal and Bacterial Type Strains, Phase II (KMG-II): from individual species to whole genera.</title>
        <authorList>
            <person name="Goeker M."/>
        </authorList>
    </citation>
    <scope>NUCLEOTIDE SEQUENCE [LARGE SCALE GENOMIC DNA]</scope>
    <source>
        <strain evidence="2 3">DSM 25230</strain>
    </source>
</reference>
<proteinExistence type="predicted"/>
<dbReference type="RefSeq" id="WP_121065441.1">
    <property type="nucleotide sequence ID" value="NZ_RBIQ01000007.1"/>
</dbReference>
<dbReference type="PANTHER" id="PTHR30543">
    <property type="entry name" value="CHROMATE REDUCTASE"/>
    <property type="match status" value="1"/>
</dbReference>
<comment type="caution">
    <text evidence="2">The sequence shown here is derived from an EMBL/GenBank/DDBJ whole genome shotgun (WGS) entry which is preliminary data.</text>
</comment>
<dbReference type="InterPro" id="IPR050712">
    <property type="entry name" value="NAD(P)H-dep_reductase"/>
</dbReference>
<organism evidence="2 3">
    <name type="scientific">Maribacter vaceletii</name>
    <dbReference type="NCBI Taxonomy" id="1206816"/>
    <lineage>
        <taxon>Bacteria</taxon>
        <taxon>Pseudomonadati</taxon>
        <taxon>Bacteroidota</taxon>
        <taxon>Flavobacteriia</taxon>
        <taxon>Flavobacteriales</taxon>
        <taxon>Flavobacteriaceae</taxon>
        <taxon>Maribacter</taxon>
    </lineage>
</organism>
<dbReference type="AlphaFoldDB" id="A0A495EER4"/>
<evidence type="ECO:0000313" key="3">
    <source>
        <dbReference type="Proteomes" id="UP000269412"/>
    </source>
</evidence>
<dbReference type="Pfam" id="PF03358">
    <property type="entry name" value="FMN_red"/>
    <property type="match status" value="1"/>
</dbReference>
<dbReference type="GO" id="GO:0016491">
    <property type="term" value="F:oxidoreductase activity"/>
    <property type="evidence" value="ECO:0007669"/>
    <property type="project" value="InterPro"/>
</dbReference>
<dbReference type="InterPro" id="IPR005025">
    <property type="entry name" value="FMN_Rdtase-like_dom"/>
</dbReference>
<sequence length="179" mass="20049">MKNIIALGGSNSKNSINKELAIYTANKINNVEVSIVDLNDYELPLYGIDFETEFGIPENAVKLSKQIEDTDGLVISLAEHNGSYTAAFKNTLDWLSRIDIKVWKDKPILLLATSPGNRGGKTVLQSAKEYFPFLGGNVTGDFSLPNFYETFKENKISDTKLKEKLSLKIQFFKEQVYKG</sequence>
<evidence type="ECO:0000313" key="2">
    <source>
        <dbReference type="EMBL" id="RKR15375.1"/>
    </source>
</evidence>
<name>A0A495EER4_9FLAO</name>